<evidence type="ECO:0000256" key="4">
    <source>
        <dbReference type="ARBA" id="ARBA00022553"/>
    </source>
</evidence>
<evidence type="ECO:0000256" key="7">
    <source>
        <dbReference type="ARBA" id="ARBA00023012"/>
    </source>
</evidence>
<dbReference type="PANTHER" id="PTHR34220:SF7">
    <property type="entry name" value="SENSOR HISTIDINE KINASE YPDA"/>
    <property type="match status" value="1"/>
</dbReference>
<dbReference type="RefSeq" id="WP_173752023.1">
    <property type="nucleotide sequence ID" value="NZ_BAABXP010000002.1"/>
</dbReference>
<sequence length="611" mass="69451">MTRLLKKIRQIYGDMNLQSKFTIVLSIAVTIPVLIVGIFFYTRLYDMVVSDTIRKEQDASSEAAPLIEARIQKILDAYEEITELGFYETLFHQPVNSPFQMLLDPRDAEAFQKKAQELIDGQTITGLQIYMDFPTESVKLFHDELTQNYFVPMSLAQGTYWYGIFQGTGKSELYCPEFYLGEREKCTFGDMAYIVSTTFYYQGNAHQAYIALYSSSDQLTQMLKRNLTLDGSVSYIINERNAIVASSDKSGTGIYLLDYQTVEDSFMASNGFIERTILDQKIYAGFYNIRQPGWFMVTVLPSSSLLKQSNFIMFQYILMYLAVLVLASVMAHFLARSVSSRISSVIRQMSKVRQGSPVPMESPVYHDEIGDLVDTYNYMTRKIQQLMDEQMKAAEELRIAEFNSLQAQINPHFLYNTMDMINWMALQGQTSEISSAVQSLSRFYKLTLSRKKSISTIGEEEEHVSIYLKIQNMRYHDNISFISDIPDELTDYQIPKLTLQPVIENCVLHGILEKDTKAGTIVLTGWMEQEDIVLLISDDGVGIPPEKLSTIISGNSAGSSSGGTNIAVYNTHQRLQILYGRAYGLTYTSRQGQGTEVQIRIPARRQTQEPV</sequence>
<organism evidence="10 11">
    <name type="scientific">Blautia caecimuris</name>
    <dbReference type="NCBI Taxonomy" id="1796615"/>
    <lineage>
        <taxon>Bacteria</taxon>
        <taxon>Bacillati</taxon>
        <taxon>Bacillota</taxon>
        <taxon>Clostridia</taxon>
        <taxon>Lachnospirales</taxon>
        <taxon>Lachnospiraceae</taxon>
        <taxon>Blautia</taxon>
    </lineage>
</organism>
<evidence type="ECO:0000256" key="8">
    <source>
        <dbReference type="SAM" id="Phobius"/>
    </source>
</evidence>
<evidence type="ECO:0000256" key="3">
    <source>
        <dbReference type="ARBA" id="ARBA00012438"/>
    </source>
</evidence>
<keyword evidence="4" id="KW-0597">Phosphoprotein</keyword>
<dbReference type="EC" id="2.7.13.3" evidence="3"/>
<dbReference type="Pfam" id="PF06580">
    <property type="entry name" value="His_kinase"/>
    <property type="match status" value="1"/>
</dbReference>
<dbReference type="InterPro" id="IPR003660">
    <property type="entry name" value="HAMP_dom"/>
</dbReference>
<dbReference type="InterPro" id="IPR036890">
    <property type="entry name" value="HATPase_C_sf"/>
</dbReference>
<dbReference type="Proteomes" id="UP001549106">
    <property type="component" value="Unassembled WGS sequence"/>
</dbReference>
<dbReference type="Pfam" id="PF02518">
    <property type="entry name" value="HATPase_c"/>
    <property type="match status" value="1"/>
</dbReference>
<keyword evidence="8" id="KW-0812">Transmembrane</keyword>
<dbReference type="GO" id="GO:0004673">
    <property type="term" value="F:protein histidine kinase activity"/>
    <property type="evidence" value="ECO:0007669"/>
    <property type="project" value="UniProtKB-EC"/>
</dbReference>
<feature type="transmembrane region" description="Helical" evidence="8">
    <location>
        <begin position="313"/>
        <end position="335"/>
    </location>
</feature>
<protein>
    <recommendedName>
        <fullName evidence="3">histidine kinase</fullName>
        <ecNumber evidence="3">2.7.13.3</ecNumber>
    </recommendedName>
</protein>
<feature type="transmembrane region" description="Helical" evidence="8">
    <location>
        <begin position="21"/>
        <end position="41"/>
    </location>
</feature>
<gene>
    <name evidence="10" type="ORF">ABID24_000142</name>
</gene>
<accession>A0ABV2LXI8</accession>
<name>A0ABV2LXI8_9FIRM</name>
<comment type="catalytic activity">
    <reaction evidence="1">
        <text>ATP + protein L-histidine = ADP + protein N-phospho-L-histidine.</text>
        <dbReference type="EC" id="2.7.13.3"/>
    </reaction>
</comment>
<feature type="domain" description="HAMP" evidence="9">
    <location>
        <begin position="336"/>
        <end position="388"/>
    </location>
</feature>
<comment type="caution">
    <text evidence="10">The sequence shown here is derived from an EMBL/GenBank/DDBJ whole genome shotgun (WGS) entry which is preliminary data.</text>
</comment>
<keyword evidence="11" id="KW-1185">Reference proteome</keyword>
<keyword evidence="7" id="KW-0902">Two-component regulatory system</keyword>
<keyword evidence="8" id="KW-1133">Transmembrane helix</keyword>
<evidence type="ECO:0000256" key="2">
    <source>
        <dbReference type="ARBA" id="ARBA00004370"/>
    </source>
</evidence>
<reference evidence="10 11" key="1">
    <citation type="submission" date="2024-06" db="EMBL/GenBank/DDBJ databases">
        <title>Genomic Encyclopedia of Type Strains, Phase IV (KMG-IV): sequencing the most valuable type-strain genomes for metagenomic binning, comparative biology and taxonomic classification.</title>
        <authorList>
            <person name="Goeker M."/>
        </authorList>
    </citation>
    <scope>NUCLEOTIDE SEQUENCE [LARGE SCALE GENOMIC DNA]</scope>
    <source>
        <strain evidence="10 11">DSM 29492</strain>
    </source>
</reference>
<evidence type="ECO:0000259" key="9">
    <source>
        <dbReference type="PROSITE" id="PS50885"/>
    </source>
</evidence>
<dbReference type="EMBL" id="JBEPMJ010000001">
    <property type="protein sequence ID" value="MET3748926.1"/>
    <property type="molecule type" value="Genomic_DNA"/>
</dbReference>
<evidence type="ECO:0000313" key="10">
    <source>
        <dbReference type="EMBL" id="MET3748926.1"/>
    </source>
</evidence>
<dbReference type="SUPFAM" id="SSF55874">
    <property type="entry name" value="ATPase domain of HSP90 chaperone/DNA topoisomerase II/histidine kinase"/>
    <property type="match status" value="1"/>
</dbReference>
<evidence type="ECO:0000256" key="5">
    <source>
        <dbReference type="ARBA" id="ARBA00022679"/>
    </source>
</evidence>
<evidence type="ECO:0000313" key="11">
    <source>
        <dbReference type="Proteomes" id="UP001549106"/>
    </source>
</evidence>
<keyword evidence="6 10" id="KW-0418">Kinase</keyword>
<evidence type="ECO:0000256" key="1">
    <source>
        <dbReference type="ARBA" id="ARBA00000085"/>
    </source>
</evidence>
<dbReference type="PRINTS" id="PR00344">
    <property type="entry name" value="BCTRLSENSOR"/>
</dbReference>
<dbReference type="InterPro" id="IPR003594">
    <property type="entry name" value="HATPase_dom"/>
</dbReference>
<dbReference type="InterPro" id="IPR004358">
    <property type="entry name" value="Sig_transdc_His_kin-like_C"/>
</dbReference>
<dbReference type="Gene3D" id="3.30.565.10">
    <property type="entry name" value="Histidine kinase-like ATPase, C-terminal domain"/>
    <property type="match status" value="1"/>
</dbReference>
<keyword evidence="5 10" id="KW-0808">Transferase</keyword>
<dbReference type="PANTHER" id="PTHR34220">
    <property type="entry name" value="SENSOR HISTIDINE KINASE YPDA"/>
    <property type="match status" value="1"/>
</dbReference>
<dbReference type="PROSITE" id="PS50885">
    <property type="entry name" value="HAMP"/>
    <property type="match status" value="1"/>
</dbReference>
<dbReference type="InterPro" id="IPR010559">
    <property type="entry name" value="Sig_transdc_His_kin_internal"/>
</dbReference>
<proteinExistence type="predicted"/>
<keyword evidence="8" id="KW-0472">Membrane</keyword>
<evidence type="ECO:0000256" key="6">
    <source>
        <dbReference type="ARBA" id="ARBA00022777"/>
    </source>
</evidence>
<dbReference type="Gene3D" id="6.10.340.10">
    <property type="match status" value="1"/>
</dbReference>
<comment type="subcellular location">
    <subcellularLocation>
        <location evidence="2">Membrane</location>
    </subcellularLocation>
</comment>
<dbReference type="InterPro" id="IPR050640">
    <property type="entry name" value="Bact_2-comp_sensor_kinase"/>
</dbReference>